<gene>
    <name evidence="1" type="ORF">I4I81_15200</name>
</gene>
<dbReference type="RefSeq" id="WP_218603720.1">
    <property type="nucleotide sequence ID" value="NZ_JADQDJ010000152.1"/>
</dbReference>
<keyword evidence="2" id="KW-1185">Reference proteome</keyword>
<comment type="caution">
    <text evidence="1">The sequence shown here is derived from an EMBL/GenBank/DDBJ whole genome shotgun (WGS) entry which is preliminary data.</text>
</comment>
<sequence length="261" mass="26881">MSELRYVESGDGTELAIERVTGGPEDLVLVPGAVNVRQAWAEVAARLDGRFACWLLDRRGKGDSGDTLPYSLGREADDLAAVAASFGGPVGFAAHSSGAVCLLIAVSRGMPVTRTVLYEPPWSAVGVPDPGVDAIEALIAAGDRDGALRFALRELVQMPPEAIAGLRAGPAWPLWLSLVHTWPREIRGLQAMSPALAWDTVTAPVLLLDGAVSGPSLRASTAAVAAALPRATVTVLPGQAHAALATAPDLVAGAILSFADG</sequence>
<dbReference type="GO" id="GO:0016787">
    <property type="term" value="F:hydrolase activity"/>
    <property type="evidence" value="ECO:0007669"/>
    <property type="project" value="UniProtKB-KW"/>
</dbReference>
<keyword evidence="1" id="KW-0378">Hydrolase</keyword>
<evidence type="ECO:0000313" key="1">
    <source>
        <dbReference type="EMBL" id="MBW0135596.1"/>
    </source>
</evidence>
<name>A0ABS6UUE2_9PSEU</name>
<organism evidence="1 2">
    <name type="scientific">Pseudonocardia abyssalis</name>
    <dbReference type="NCBI Taxonomy" id="2792008"/>
    <lineage>
        <taxon>Bacteria</taxon>
        <taxon>Bacillati</taxon>
        <taxon>Actinomycetota</taxon>
        <taxon>Actinomycetes</taxon>
        <taxon>Pseudonocardiales</taxon>
        <taxon>Pseudonocardiaceae</taxon>
        <taxon>Pseudonocardia</taxon>
    </lineage>
</organism>
<accession>A0ABS6UUE2</accession>
<proteinExistence type="predicted"/>
<dbReference type="EMBL" id="JADQDK010000001">
    <property type="protein sequence ID" value="MBW0135596.1"/>
    <property type="molecule type" value="Genomic_DNA"/>
</dbReference>
<evidence type="ECO:0000313" key="2">
    <source>
        <dbReference type="Proteomes" id="UP000694287"/>
    </source>
</evidence>
<reference evidence="1 2" key="1">
    <citation type="submission" date="2020-11" db="EMBL/GenBank/DDBJ databases">
        <title>Pseudonocardia abyssalis sp. nov. and Pseudonocardia oceani sp. nov., description and phylogenomic analysis of two novel actinomycetes isolated from the deep Southern Ocean.</title>
        <authorList>
            <person name="Parra J."/>
        </authorList>
    </citation>
    <scope>NUCLEOTIDE SEQUENCE [LARGE SCALE GENOMIC DNA]</scope>
    <source>
        <strain evidence="1 2">KRD-168</strain>
    </source>
</reference>
<dbReference type="Proteomes" id="UP000694287">
    <property type="component" value="Unassembled WGS sequence"/>
</dbReference>
<protein>
    <submittedName>
        <fullName evidence="1">Alpha/beta hydrolase</fullName>
    </submittedName>
</protein>